<dbReference type="PROSITE" id="PS00175">
    <property type="entry name" value="PG_MUTASE"/>
    <property type="match status" value="1"/>
</dbReference>
<keyword evidence="2" id="KW-0413">Isomerase</keyword>
<evidence type="ECO:0000256" key="2">
    <source>
        <dbReference type="ARBA" id="ARBA00023235"/>
    </source>
</evidence>
<dbReference type="InterPro" id="IPR029033">
    <property type="entry name" value="His_PPase_superfam"/>
</dbReference>
<comment type="caution">
    <text evidence="5">The sequence shown here is derived from an EMBL/GenBank/DDBJ whole genome shotgun (WGS) entry which is preliminary data.</text>
</comment>
<evidence type="ECO:0000313" key="6">
    <source>
        <dbReference type="Proteomes" id="UP000281343"/>
    </source>
</evidence>
<name>A0A3L9Y0Q3_9RHOB</name>
<feature type="binding site" evidence="4">
    <location>
        <begin position="8"/>
        <end position="15"/>
    </location>
    <ligand>
        <name>substrate</name>
    </ligand>
</feature>
<dbReference type="GO" id="GO:0016791">
    <property type="term" value="F:phosphatase activity"/>
    <property type="evidence" value="ECO:0007669"/>
    <property type="project" value="TreeGrafter"/>
</dbReference>
<dbReference type="SUPFAM" id="SSF53254">
    <property type="entry name" value="Phosphoglycerate mutase-like"/>
    <property type="match status" value="1"/>
</dbReference>
<feature type="active site" description="Tele-phosphohistidine intermediate" evidence="3">
    <location>
        <position position="9"/>
    </location>
</feature>
<dbReference type="InterPro" id="IPR013078">
    <property type="entry name" value="His_Pase_superF_clade-1"/>
</dbReference>
<organism evidence="5 6">
    <name type="scientific">Rhodophyticola porphyridii</name>
    <dbReference type="NCBI Taxonomy" id="1852017"/>
    <lineage>
        <taxon>Bacteria</taxon>
        <taxon>Pseudomonadati</taxon>
        <taxon>Pseudomonadota</taxon>
        <taxon>Alphaproteobacteria</taxon>
        <taxon>Rhodobacterales</taxon>
        <taxon>Roseobacteraceae</taxon>
        <taxon>Rhodophyticola</taxon>
    </lineage>
</organism>
<gene>
    <name evidence="5" type="ORF">D9R08_10185</name>
</gene>
<dbReference type="Pfam" id="PF00300">
    <property type="entry name" value="His_Phos_1"/>
    <property type="match status" value="1"/>
</dbReference>
<keyword evidence="1" id="KW-0324">Glycolysis</keyword>
<dbReference type="Gene3D" id="3.40.50.1240">
    <property type="entry name" value="Phosphoglycerate mutase-like"/>
    <property type="match status" value="1"/>
</dbReference>
<dbReference type="PANTHER" id="PTHR48100">
    <property type="entry name" value="BROAD-SPECIFICITY PHOSPHATASE YOR283W-RELATED"/>
    <property type="match status" value="1"/>
</dbReference>
<dbReference type="RefSeq" id="WP_121897932.1">
    <property type="nucleotide sequence ID" value="NZ_RCNT01000004.1"/>
</dbReference>
<feature type="binding site" evidence="4">
    <location>
        <position position="62"/>
    </location>
    <ligand>
        <name>substrate</name>
    </ligand>
</feature>
<evidence type="ECO:0000313" key="5">
    <source>
        <dbReference type="EMBL" id="RMA42451.1"/>
    </source>
</evidence>
<proteinExistence type="predicted"/>
<dbReference type="OrthoDB" id="9781415at2"/>
<feature type="active site" description="Proton donor/acceptor" evidence="3">
    <location>
        <position position="88"/>
    </location>
</feature>
<evidence type="ECO:0000256" key="3">
    <source>
        <dbReference type="PIRSR" id="PIRSR613078-1"/>
    </source>
</evidence>
<reference evidence="5 6" key="1">
    <citation type="submission" date="2018-10" db="EMBL/GenBank/DDBJ databases">
        <authorList>
            <person name="Jung H.S."/>
            <person name="Jeon C.O."/>
        </authorList>
    </citation>
    <scope>NUCLEOTIDE SEQUENCE [LARGE SCALE GENOMIC DNA]</scope>
    <source>
        <strain evidence="5 6">MA-7-27</strain>
    </source>
</reference>
<evidence type="ECO:0000256" key="4">
    <source>
        <dbReference type="PIRSR" id="PIRSR613078-2"/>
    </source>
</evidence>
<evidence type="ECO:0000256" key="1">
    <source>
        <dbReference type="ARBA" id="ARBA00023152"/>
    </source>
</evidence>
<dbReference type="PANTHER" id="PTHR48100:SF1">
    <property type="entry name" value="HISTIDINE PHOSPHATASE FAMILY PROTEIN-RELATED"/>
    <property type="match status" value="1"/>
</dbReference>
<dbReference type="Proteomes" id="UP000281343">
    <property type="component" value="Unassembled WGS sequence"/>
</dbReference>
<dbReference type="GO" id="GO:0005737">
    <property type="term" value="C:cytoplasm"/>
    <property type="evidence" value="ECO:0007669"/>
    <property type="project" value="TreeGrafter"/>
</dbReference>
<protein>
    <submittedName>
        <fullName evidence="5">Histidine phosphatase family protein</fullName>
    </submittedName>
</protein>
<dbReference type="PIRSF" id="PIRSF000709">
    <property type="entry name" value="6PFK_2-Ptase"/>
    <property type="match status" value="1"/>
</dbReference>
<dbReference type="AlphaFoldDB" id="A0A3L9Y0Q3"/>
<sequence>MYPVYILRHGETTWNLERRVQGRLDAQLTDRGRAQAAAQGRIVAEISAAYPDLTVHCSPQGRARTTWEIAARCCGHEGPVRFDERLSEVDMGAWQGLTHEEIAPRWPGIYTAHDTVFALSLNTPGGERYANLAARVSGFLGDLSGPALVVTHGITSSVLRGQLLGLEFDEMAWLDHEQGVVFAIENGLETVLRPIP</sequence>
<keyword evidence="6" id="KW-1185">Reference proteome</keyword>
<accession>A0A3L9Y0Q3</accession>
<dbReference type="InterPro" id="IPR001345">
    <property type="entry name" value="PG/BPGM_mutase_AS"/>
</dbReference>
<dbReference type="InterPro" id="IPR050275">
    <property type="entry name" value="PGM_Phosphatase"/>
</dbReference>
<dbReference type="SMART" id="SM00855">
    <property type="entry name" value="PGAM"/>
    <property type="match status" value="1"/>
</dbReference>
<dbReference type="CDD" id="cd07067">
    <property type="entry name" value="HP_PGM_like"/>
    <property type="match status" value="1"/>
</dbReference>
<dbReference type="EMBL" id="RCNT01000004">
    <property type="protein sequence ID" value="RMA42451.1"/>
    <property type="molecule type" value="Genomic_DNA"/>
</dbReference>